<evidence type="ECO:0000259" key="18">
    <source>
        <dbReference type="PROSITE" id="PS50110"/>
    </source>
</evidence>
<dbReference type="CDD" id="cd00130">
    <property type="entry name" value="PAS"/>
    <property type="match status" value="3"/>
</dbReference>
<dbReference type="SUPFAM" id="SSF55785">
    <property type="entry name" value="PYP-like sensor domain (PAS domain)"/>
    <property type="match status" value="4"/>
</dbReference>
<evidence type="ECO:0000259" key="17">
    <source>
        <dbReference type="PROSITE" id="PS50109"/>
    </source>
</evidence>
<feature type="domain" description="Response regulatory" evidence="18">
    <location>
        <begin position="1305"/>
        <end position="1428"/>
    </location>
</feature>
<dbReference type="PROSITE" id="PS50109">
    <property type="entry name" value="HIS_KIN"/>
    <property type="match status" value="1"/>
</dbReference>
<dbReference type="InterPro" id="IPR035965">
    <property type="entry name" value="PAS-like_dom_sf"/>
</dbReference>
<dbReference type="Pfam" id="PF13675">
    <property type="entry name" value="PilJ"/>
    <property type="match status" value="1"/>
</dbReference>
<evidence type="ECO:0000256" key="16">
    <source>
        <dbReference type="SAM" id="Phobius"/>
    </source>
</evidence>
<dbReference type="Gene3D" id="3.30.450.40">
    <property type="match status" value="1"/>
</dbReference>
<dbReference type="PANTHER" id="PTHR45339">
    <property type="entry name" value="HYBRID SIGNAL TRANSDUCTION HISTIDINE KINASE J"/>
    <property type="match status" value="1"/>
</dbReference>
<comment type="caution">
    <text evidence="21">The sequence shown here is derived from an EMBL/GenBank/DDBJ whole genome shotgun (WGS) entry which is preliminary data.</text>
</comment>
<keyword evidence="4 15" id="KW-0597">Phosphoprotein</keyword>
<dbReference type="EC" id="2.7.13.3" evidence="3"/>
<dbReference type="SMART" id="SM00086">
    <property type="entry name" value="PAC"/>
    <property type="match status" value="4"/>
</dbReference>
<keyword evidence="10 16" id="KW-1133">Transmembrane helix</keyword>
<dbReference type="Gene3D" id="1.10.287.130">
    <property type="match status" value="1"/>
</dbReference>
<evidence type="ECO:0000256" key="2">
    <source>
        <dbReference type="ARBA" id="ARBA00004141"/>
    </source>
</evidence>
<dbReference type="SUPFAM" id="SSF52172">
    <property type="entry name" value="CheY-like"/>
    <property type="match status" value="2"/>
</dbReference>
<accession>A0A919BC97</accession>
<dbReference type="InterPro" id="IPR029016">
    <property type="entry name" value="GAF-like_dom_sf"/>
</dbReference>
<dbReference type="CDD" id="cd16922">
    <property type="entry name" value="HATPase_EvgS-ArcB-TorS-like"/>
    <property type="match status" value="1"/>
</dbReference>
<dbReference type="InterPro" id="IPR000700">
    <property type="entry name" value="PAS-assoc_C"/>
</dbReference>
<evidence type="ECO:0000313" key="22">
    <source>
        <dbReference type="Proteomes" id="UP000623842"/>
    </source>
</evidence>
<feature type="transmembrane region" description="Helical" evidence="16">
    <location>
        <begin position="192"/>
        <end position="210"/>
    </location>
</feature>
<feature type="domain" description="PAS" evidence="19">
    <location>
        <begin position="244"/>
        <end position="273"/>
    </location>
</feature>
<dbReference type="PANTHER" id="PTHR45339:SF3">
    <property type="entry name" value="HISTIDINE KINASE"/>
    <property type="match status" value="1"/>
</dbReference>
<feature type="domain" description="PAC" evidence="20">
    <location>
        <begin position="300"/>
        <end position="354"/>
    </location>
</feature>
<feature type="domain" description="Histidine kinase" evidence="17">
    <location>
        <begin position="916"/>
        <end position="1137"/>
    </location>
</feature>
<protein>
    <recommendedName>
        <fullName evidence="14">Sensory/regulatory protein RpfC</fullName>
        <ecNumber evidence="3">2.7.13.3</ecNumber>
    </recommendedName>
</protein>
<evidence type="ECO:0000259" key="19">
    <source>
        <dbReference type="PROSITE" id="PS50112"/>
    </source>
</evidence>
<dbReference type="GO" id="GO:0016020">
    <property type="term" value="C:membrane"/>
    <property type="evidence" value="ECO:0007669"/>
    <property type="project" value="UniProtKB-SubCell"/>
</dbReference>
<dbReference type="InterPro" id="IPR003018">
    <property type="entry name" value="GAF"/>
</dbReference>
<dbReference type="SMART" id="SM00387">
    <property type="entry name" value="HATPase_c"/>
    <property type="match status" value="1"/>
</dbReference>
<dbReference type="SMART" id="SM00448">
    <property type="entry name" value="REC"/>
    <property type="match status" value="2"/>
</dbReference>
<dbReference type="SMART" id="SM00065">
    <property type="entry name" value="GAF"/>
    <property type="match status" value="1"/>
</dbReference>
<name>A0A919BC97_9GAMM</name>
<evidence type="ECO:0000259" key="20">
    <source>
        <dbReference type="PROSITE" id="PS50113"/>
    </source>
</evidence>
<dbReference type="Pfam" id="PF00072">
    <property type="entry name" value="Response_reg"/>
    <property type="match status" value="2"/>
</dbReference>
<evidence type="ECO:0000256" key="8">
    <source>
        <dbReference type="ARBA" id="ARBA00022777"/>
    </source>
</evidence>
<feature type="domain" description="PAC" evidence="20">
    <location>
        <begin position="846"/>
        <end position="898"/>
    </location>
</feature>
<dbReference type="SMART" id="SM00091">
    <property type="entry name" value="PAS"/>
    <property type="match status" value="3"/>
</dbReference>
<comment type="catalytic activity">
    <reaction evidence="1">
        <text>ATP + protein L-histidine = ADP + protein N-phospho-L-histidine.</text>
        <dbReference type="EC" id="2.7.13.3"/>
    </reaction>
</comment>
<comment type="subcellular location">
    <subcellularLocation>
        <location evidence="2">Membrane</location>
        <topology evidence="2">Multi-pass membrane protein</topology>
    </subcellularLocation>
</comment>
<keyword evidence="12 16" id="KW-0472">Membrane</keyword>
<dbReference type="SMART" id="SM00388">
    <property type="entry name" value="HisKA"/>
    <property type="match status" value="1"/>
</dbReference>
<dbReference type="RefSeq" id="WP_189767007.1">
    <property type="nucleotide sequence ID" value="NZ_BNCK01000001.1"/>
</dbReference>
<dbReference type="PROSITE" id="PS50113">
    <property type="entry name" value="PAC"/>
    <property type="match status" value="3"/>
</dbReference>
<dbReference type="InterPro" id="IPR029095">
    <property type="entry name" value="NarX-like_N"/>
</dbReference>
<evidence type="ECO:0000256" key="3">
    <source>
        <dbReference type="ARBA" id="ARBA00012438"/>
    </source>
</evidence>
<dbReference type="Gene3D" id="3.30.565.10">
    <property type="entry name" value="Histidine kinase-like ATPase, C-terminal domain"/>
    <property type="match status" value="1"/>
</dbReference>
<keyword evidence="7" id="KW-0547">Nucleotide-binding</keyword>
<evidence type="ECO:0000256" key="13">
    <source>
        <dbReference type="ARBA" id="ARBA00064003"/>
    </source>
</evidence>
<dbReference type="InterPro" id="IPR036097">
    <property type="entry name" value="HisK_dim/P_sf"/>
</dbReference>
<dbReference type="Pfam" id="PF02518">
    <property type="entry name" value="HATPase_c"/>
    <property type="match status" value="1"/>
</dbReference>
<evidence type="ECO:0000256" key="15">
    <source>
        <dbReference type="PROSITE-ProRule" id="PRU00169"/>
    </source>
</evidence>
<reference evidence="21" key="1">
    <citation type="journal article" date="2014" name="Int. J. Syst. Evol. Microbiol.">
        <title>Complete genome sequence of Corynebacterium casei LMG S-19264T (=DSM 44701T), isolated from a smear-ripened cheese.</title>
        <authorList>
            <consortium name="US DOE Joint Genome Institute (JGI-PGF)"/>
            <person name="Walter F."/>
            <person name="Albersmeier A."/>
            <person name="Kalinowski J."/>
            <person name="Ruckert C."/>
        </authorList>
    </citation>
    <scope>NUCLEOTIDE SEQUENCE</scope>
    <source>
        <strain evidence="21">KCTC 42731</strain>
    </source>
</reference>
<keyword evidence="5" id="KW-0808">Transferase</keyword>
<evidence type="ECO:0000256" key="14">
    <source>
        <dbReference type="ARBA" id="ARBA00068150"/>
    </source>
</evidence>
<dbReference type="Pfam" id="PF13426">
    <property type="entry name" value="PAS_9"/>
    <property type="match status" value="1"/>
</dbReference>
<dbReference type="SUPFAM" id="SSF47384">
    <property type="entry name" value="Homodimeric domain of signal transducing histidine kinase"/>
    <property type="match status" value="1"/>
</dbReference>
<dbReference type="InterPro" id="IPR005467">
    <property type="entry name" value="His_kinase_dom"/>
</dbReference>
<dbReference type="Pfam" id="PF00512">
    <property type="entry name" value="HisKA"/>
    <property type="match status" value="1"/>
</dbReference>
<evidence type="ECO:0000256" key="7">
    <source>
        <dbReference type="ARBA" id="ARBA00022741"/>
    </source>
</evidence>
<dbReference type="InterPro" id="IPR036890">
    <property type="entry name" value="HATPase_C_sf"/>
</dbReference>
<dbReference type="Pfam" id="PF01590">
    <property type="entry name" value="GAF"/>
    <property type="match status" value="1"/>
</dbReference>
<dbReference type="InterPro" id="IPR004358">
    <property type="entry name" value="Sig_transdc_His_kin-like_C"/>
</dbReference>
<dbReference type="InterPro" id="IPR001789">
    <property type="entry name" value="Sig_transdc_resp-reg_receiver"/>
</dbReference>
<evidence type="ECO:0000256" key="5">
    <source>
        <dbReference type="ARBA" id="ARBA00022679"/>
    </source>
</evidence>
<gene>
    <name evidence="21" type="ORF">GCM10017161_03690</name>
</gene>
<dbReference type="GO" id="GO:0000155">
    <property type="term" value="F:phosphorelay sensor kinase activity"/>
    <property type="evidence" value="ECO:0007669"/>
    <property type="project" value="InterPro"/>
</dbReference>
<feature type="domain" description="PAC" evidence="20">
    <location>
        <begin position="717"/>
        <end position="770"/>
    </location>
</feature>
<dbReference type="PROSITE" id="PS50110">
    <property type="entry name" value="RESPONSE_REGULATORY"/>
    <property type="match status" value="2"/>
</dbReference>
<keyword evidence="11" id="KW-0902">Two-component regulatory system</keyword>
<dbReference type="InterPro" id="IPR003594">
    <property type="entry name" value="HATPase_dom"/>
</dbReference>
<dbReference type="EMBL" id="BNCK01000001">
    <property type="protein sequence ID" value="GHF79762.1"/>
    <property type="molecule type" value="Genomic_DNA"/>
</dbReference>
<feature type="modified residue" description="4-aspartylphosphate" evidence="15">
    <location>
        <position position="1208"/>
    </location>
</feature>
<dbReference type="CDD" id="cd00082">
    <property type="entry name" value="HisKA"/>
    <property type="match status" value="1"/>
</dbReference>
<organism evidence="21 22">
    <name type="scientific">Thalassotalea marina</name>
    <dbReference type="NCBI Taxonomy" id="1673741"/>
    <lineage>
        <taxon>Bacteria</taxon>
        <taxon>Pseudomonadati</taxon>
        <taxon>Pseudomonadota</taxon>
        <taxon>Gammaproteobacteria</taxon>
        <taxon>Alteromonadales</taxon>
        <taxon>Colwelliaceae</taxon>
        <taxon>Thalassotalea</taxon>
    </lineage>
</organism>
<evidence type="ECO:0000256" key="9">
    <source>
        <dbReference type="ARBA" id="ARBA00022840"/>
    </source>
</evidence>
<evidence type="ECO:0000256" key="6">
    <source>
        <dbReference type="ARBA" id="ARBA00022692"/>
    </source>
</evidence>
<feature type="transmembrane region" description="Helical" evidence="16">
    <location>
        <begin position="15"/>
        <end position="36"/>
    </location>
</feature>
<dbReference type="CDD" id="cd00156">
    <property type="entry name" value="REC"/>
    <property type="match status" value="1"/>
</dbReference>
<dbReference type="SUPFAM" id="SSF55781">
    <property type="entry name" value="GAF domain-like"/>
    <property type="match status" value="1"/>
</dbReference>
<feature type="modified residue" description="4-aspartylphosphate" evidence="15">
    <location>
        <position position="1358"/>
    </location>
</feature>
<keyword evidence="22" id="KW-1185">Reference proteome</keyword>
<dbReference type="FunFam" id="1.10.287.130:FF:000002">
    <property type="entry name" value="Two-component osmosensing histidine kinase"/>
    <property type="match status" value="1"/>
</dbReference>
<dbReference type="GO" id="GO:0005524">
    <property type="term" value="F:ATP binding"/>
    <property type="evidence" value="ECO:0007669"/>
    <property type="project" value="UniProtKB-KW"/>
</dbReference>
<dbReference type="NCBIfam" id="TIGR00229">
    <property type="entry name" value="sensory_box"/>
    <property type="match status" value="2"/>
</dbReference>
<evidence type="ECO:0000256" key="11">
    <source>
        <dbReference type="ARBA" id="ARBA00023012"/>
    </source>
</evidence>
<dbReference type="InterPro" id="IPR000014">
    <property type="entry name" value="PAS"/>
</dbReference>
<dbReference type="Gene3D" id="3.30.450.20">
    <property type="entry name" value="PAS domain"/>
    <property type="match status" value="4"/>
</dbReference>
<dbReference type="PRINTS" id="PR00344">
    <property type="entry name" value="BCTRLSENSOR"/>
</dbReference>
<dbReference type="CDD" id="cd17546">
    <property type="entry name" value="REC_hyHK_CKI1_RcsC-like"/>
    <property type="match status" value="1"/>
</dbReference>
<evidence type="ECO:0000256" key="4">
    <source>
        <dbReference type="ARBA" id="ARBA00022553"/>
    </source>
</evidence>
<dbReference type="Gene3D" id="2.10.70.100">
    <property type="match status" value="1"/>
</dbReference>
<dbReference type="SUPFAM" id="SSF55874">
    <property type="entry name" value="ATPase domain of HSP90 chaperone/DNA topoisomerase II/histidine kinase"/>
    <property type="match status" value="1"/>
</dbReference>
<dbReference type="InterPro" id="IPR013655">
    <property type="entry name" value="PAS_fold_3"/>
</dbReference>
<feature type="domain" description="PAS" evidence="19">
    <location>
        <begin position="640"/>
        <end position="713"/>
    </location>
</feature>
<sequence>MQGYSLIQQVGKRNIAALLILAILASVSYFVLNWLVEQQSGDANLINLSGKQRMLSQRIAQQSYVYVNQLYLNKEVTNTVNNLQSLTDEFIANQTYLSKQISANEHDELNKLQRLYNTSESSKLNLNQQVEAFAKNARALTSITEPSRAQLFIEQHFNQKSVSEILAHLDNAVTLLEQASQSRVEELHKYEMVNWLLTLILLLFFYIALFRPTENLIKRNYLSLLKAKNQSAEFQFAINKHAIVFKIDLKGKITYVNANFLAFYHYQEQDVIGMDVRLICADTYRKKDFANILQHCDKEEFWRGESLNKIKNGRVLWLETTLVPLKNVENQIVDFIVIQNDISEQKHIEFALNELHKITTNQHLNLDEKIQELLVLGTQLFHLPIAIVSHIENGIYTVLHCVAPDDGLLPGAQFPFEQTYCVHTFAANGPKGFHHVGESEIKSHPCYKNFGLESYIGIPLFVAGKRYGTLNFSSIEKSARPFSDREFRLVRLFGNWIGAAFTREQQRQKVLAQQQMMSEMSQQAKIGAWELDLMNRKLFWSPMTKAIHEVADTYQPTLERAIDFYHTDNDKAIIEKALDAAINDGTPINLECKLLTAKGNSIWIAVRGKADFEHGQCVRIFGSIQDISSRVASQEMIRVQKERLDFVMASTAVGIWDWEINTCKTVFNERWANIIGYSLSELEPVDVNTWLTYLHPEDKGLTQQQLEAHWRGEDEYYTCELRMKHKAGHWVWILSTGKSVEWHKDGTAKRMIGTHIDISEQKQVASEINSMNQRMTLAADSAGIGVWEYNVVTNELKWDPWMFKLYGISEANFSGAYEAWENGIHPDDAQRAVAELEQAINGGDKFDTQFRILWPNGEVRHIRAAAIVLFNEHDHAQSMIGVNYDITDRVNTETALTKAKQQAEAGAKAKSEFLASMSHEIRTPMNGVIGMLDLLQDTHLDQEQQQRVSIAQESAHSLLTLINDILDFSKIDAGKLELEQITFNLIHTVSSFARSMALQAQQKGLDLILDTTEVKQNFVIGDPNRIRQILINLVANAIKFTKEGEVLVTIEQIEHSSTHWQIVMTVKDTGIGIPRERQNKLFSAFQQLDASTTREFGGTGLGLAIVKRLCNEMAGDIDVESEPGKGSTFKCSILLEKSAEDVPSKPNLESLPRVLVIDNNKSNCAVIKKQFEQWGGTCYTMNTPKEALDFCQQLIASERPLFDLALIDVELAQIGDQHLVQLLDADSHFDDMQMVLMTPINMPSNLLSLMALNVHEQVTKPITSENLIQLLTSRSKEESVIEVDNTPAKLANHIDNQLNSSLNAHILLVEDNRINQAVAKGLLEKLGLTCDVANNGLEALNLLKSNSEGQHFDLILMDCQMPEMDGYQATQAIRAGEAGADFQYIPIVAMTANAMVGDKEKCLAAGMDEYVAKPIEQNKIISVLNSLLAKA</sequence>
<comment type="subunit">
    <text evidence="13">At low DSF concentrations, interacts with RpfF.</text>
</comment>
<keyword evidence="8" id="KW-0418">Kinase</keyword>
<dbReference type="InterPro" id="IPR001610">
    <property type="entry name" value="PAC"/>
</dbReference>
<dbReference type="InterPro" id="IPR003661">
    <property type="entry name" value="HisK_dim/P_dom"/>
</dbReference>
<reference evidence="21" key="2">
    <citation type="submission" date="2020-09" db="EMBL/GenBank/DDBJ databases">
        <authorList>
            <person name="Sun Q."/>
            <person name="Kim S."/>
        </authorList>
    </citation>
    <scope>NUCLEOTIDE SEQUENCE</scope>
    <source>
        <strain evidence="21">KCTC 42731</strain>
    </source>
</reference>
<dbReference type="InterPro" id="IPR011006">
    <property type="entry name" value="CheY-like_superfamily"/>
</dbReference>
<evidence type="ECO:0000256" key="1">
    <source>
        <dbReference type="ARBA" id="ARBA00000085"/>
    </source>
</evidence>
<dbReference type="PROSITE" id="PS50112">
    <property type="entry name" value="PAS"/>
    <property type="match status" value="2"/>
</dbReference>
<dbReference type="Pfam" id="PF08447">
    <property type="entry name" value="PAS_3"/>
    <property type="match status" value="2"/>
</dbReference>
<evidence type="ECO:0000256" key="12">
    <source>
        <dbReference type="ARBA" id="ARBA00023136"/>
    </source>
</evidence>
<proteinExistence type="predicted"/>
<evidence type="ECO:0000256" key="10">
    <source>
        <dbReference type="ARBA" id="ARBA00022989"/>
    </source>
</evidence>
<feature type="domain" description="Response regulatory" evidence="18">
    <location>
        <begin position="1153"/>
        <end position="1275"/>
    </location>
</feature>
<keyword evidence="9" id="KW-0067">ATP-binding</keyword>
<keyword evidence="6 16" id="KW-0812">Transmembrane</keyword>
<dbReference type="FunFam" id="3.30.565.10:FF:000010">
    <property type="entry name" value="Sensor histidine kinase RcsC"/>
    <property type="match status" value="1"/>
</dbReference>
<dbReference type="Gene3D" id="3.40.50.2300">
    <property type="match status" value="2"/>
</dbReference>
<dbReference type="Proteomes" id="UP000623842">
    <property type="component" value="Unassembled WGS sequence"/>
</dbReference>
<evidence type="ECO:0000313" key="21">
    <source>
        <dbReference type="EMBL" id="GHF79762.1"/>
    </source>
</evidence>